<dbReference type="InterPro" id="IPR025261">
    <property type="entry name" value="Atos-like_cons_dom"/>
</dbReference>
<dbReference type="Pfam" id="PF13915">
    <property type="entry name" value="DUF4210"/>
    <property type="match status" value="1"/>
</dbReference>
<dbReference type="InterPro" id="IPR033473">
    <property type="entry name" value="Atos-like_C"/>
</dbReference>
<dbReference type="Proteomes" id="UP000887013">
    <property type="component" value="Unassembled WGS sequence"/>
</dbReference>
<dbReference type="PANTHER" id="PTHR13199">
    <property type="entry name" value="GH03947P"/>
    <property type="match status" value="1"/>
</dbReference>
<gene>
    <name evidence="3" type="primary">fam214a</name>
    <name evidence="3" type="ORF">NPIL_690601</name>
</gene>
<comment type="caution">
    <text evidence="3">The sequence shown here is derived from an EMBL/GenBank/DDBJ whole genome shotgun (WGS) entry which is preliminary data.</text>
</comment>
<evidence type="ECO:0000313" key="4">
    <source>
        <dbReference type="Proteomes" id="UP000887013"/>
    </source>
</evidence>
<evidence type="ECO:0000313" key="3">
    <source>
        <dbReference type="EMBL" id="GFT24078.1"/>
    </source>
</evidence>
<dbReference type="Pfam" id="PF13889">
    <property type="entry name" value="Chromosome_seg"/>
    <property type="match status" value="1"/>
</dbReference>
<dbReference type="EMBL" id="BMAW01106392">
    <property type="protein sequence ID" value="GFT24078.1"/>
    <property type="molecule type" value="Genomic_DNA"/>
</dbReference>
<dbReference type="AlphaFoldDB" id="A0A8X6NP56"/>
<dbReference type="SMART" id="SM01177">
    <property type="entry name" value="DUF4210"/>
    <property type="match status" value="1"/>
</dbReference>
<dbReference type="PANTHER" id="PTHR13199:SF11">
    <property type="entry name" value="PROTEIN ATOSSA"/>
    <property type="match status" value="1"/>
</dbReference>
<proteinExistence type="inferred from homology"/>
<comment type="similarity">
    <text evidence="1">Belongs to the ATOS family.</text>
</comment>
<evidence type="ECO:0000259" key="2">
    <source>
        <dbReference type="SMART" id="SM01177"/>
    </source>
</evidence>
<dbReference type="OrthoDB" id="8625101at2759"/>
<keyword evidence="4" id="KW-1185">Reference proteome</keyword>
<protein>
    <submittedName>
        <fullName evidence="3">Protein FAM214A</fullName>
    </submittedName>
</protein>
<accession>A0A8X6NP56</accession>
<sequence>MKHCVSDSMTEVFEPEVVIPCTRSYESILQKLYIDLCNLIVESRNPRFNDRGYGDGIHCLPLLGRSTHICDFSKTECQKHQRLIHHLLRAVENNVFEIEVIVLPDCCTDLKLRERIQKGEYALLERWSMKCIYSKVHSTIDVPELLRAVRSFLHFSQISAWLSSTKGKSPSNIYYWVKSSLDGVLTSFDKDPDVHSFPICKICEDLYGSVKVKYPARTQYVPIIPCSKHPPLHGYSFRTISDTSNLHPNISLNSEIVKQLQKTACDDQNTEQSYVSEPQTLLLTPTTLLKTFSNNASDLNKPNRVVKPYCQDHIINASFNLKECETMDVVLKSQTSYVCNYAEPLNNGTSQEVACLNKSSLNRHLRKRKVKFRKINGDAHHSQETPALSENPRQMNYVSEKCDVSSSIELNNTSSKRSVLEPLETSLTKETYQSHKVLQKKRSSSLEVISQLPHKKMCCDVNVSYKFCKNVPVHFSEVNSKQSSQVRHLSPIYRGVEEGECSSQNSCVKQEIKNSGEKRPSMCSPLSSILLRGKRKLANLKNYKKLRNSDEYFRKILFEEDNSQKINDDACLKGMPVTNEKEKVKLISECNKRFCSTSQAYVDTSNKTEQNISSVNKCLEKKNLLQSKKSKCQKLVHSVCKLRCPKDCPESVSSYNSSYQRKRMNLKKGESFQRNEVKTSLNNFSSDSDPVCFHGNNFRKNNLRRSRAFLSNCKGTDVKEYQESNYESEKNNRNNFNSPGSVLEVKQKKMYKNVKCALKSLKEKNLKNTSERVKIPESEINSLQICNKSCRRREKKKKCNINKSISSQSLAVTKDVASTSCAFKNCHYRYVQRKSVCTKQYSRVLLETNSAPSTSVLRDNFRGLVNQSSGDGEKNCISNGYKWNSDCESKKLPHPSIKLCSCVLNKSIPFDKRYASCKIHKVPGNSLRHISKFPVGKKLLVNFEESILKGCLPVTSNVQGFYAEIGASGSFFPSHLTLPADVSFYDLGNSHQGAAPYVAHVNLENAEYFLPRRGAMQVTLFNPSETVVKMFVLNYDLSTMPPMCHTFIRQKIYYLPVCSTEGSPETQKWLRFIIHLKFASSKSGKIFLFKDFKIVVLNKSNDDAASEFSQEPRELRSFVSVPVNPTFSSF</sequence>
<name>A0A8X6NP56_NEPPI</name>
<evidence type="ECO:0000256" key="1">
    <source>
        <dbReference type="ARBA" id="ARBA00034497"/>
    </source>
</evidence>
<dbReference type="InterPro" id="IPR051506">
    <property type="entry name" value="ATOS_Transcription_Regulators"/>
</dbReference>
<reference evidence="3" key="1">
    <citation type="submission" date="2020-08" db="EMBL/GenBank/DDBJ databases">
        <title>Multicomponent nature underlies the extraordinary mechanical properties of spider dragline silk.</title>
        <authorList>
            <person name="Kono N."/>
            <person name="Nakamura H."/>
            <person name="Mori M."/>
            <person name="Yoshida Y."/>
            <person name="Ohtoshi R."/>
            <person name="Malay A.D."/>
            <person name="Moran D.A.P."/>
            <person name="Tomita M."/>
            <person name="Numata K."/>
            <person name="Arakawa K."/>
        </authorList>
    </citation>
    <scope>NUCLEOTIDE SEQUENCE</scope>
</reference>
<organism evidence="3 4">
    <name type="scientific">Nephila pilipes</name>
    <name type="common">Giant wood spider</name>
    <name type="synonym">Nephila maculata</name>
    <dbReference type="NCBI Taxonomy" id="299642"/>
    <lineage>
        <taxon>Eukaryota</taxon>
        <taxon>Metazoa</taxon>
        <taxon>Ecdysozoa</taxon>
        <taxon>Arthropoda</taxon>
        <taxon>Chelicerata</taxon>
        <taxon>Arachnida</taxon>
        <taxon>Araneae</taxon>
        <taxon>Araneomorphae</taxon>
        <taxon>Entelegynae</taxon>
        <taxon>Araneoidea</taxon>
        <taxon>Nephilidae</taxon>
        <taxon>Nephila</taxon>
    </lineage>
</organism>
<feature type="domain" description="Atos-like conserved" evidence="2">
    <location>
        <begin position="939"/>
        <end position="998"/>
    </location>
</feature>